<reference evidence="2" key="1">
    <citation type="submission" date="2020-02" db="EMBL/GenBank/DDBJ databases">
        <authorList>
            <person name="Meier V. D."/>
        </authorList>
    </citation>
    <scope>NUCLEOTIDE SEQUENCE</scope>
    <source>
        <strain evidence="2">AVDCRST_MAG53</strain>
    </source>
</reference>
<feature type="non-terminal residue" evidence="2">
    <location>
        <position position="1"/>
    </location>
</feature>
<accession>A0A6J4SUD6</accession>
<feature type="compositionally biased region" description="Basic residues" evidence="1">
    <location>
        <begin position="120"/>
        <end position="133"/>
    </location>
</feature>
<feature type="region of interest" description="Disordered" evidence="1">
    <location>
        <begin position="1"/>
        <end position="153"/>
    </location>
</feature>
<feature type="compositionally biased region" description="Basic residues" evidence="1">
    <location>
        <begin position="11"/>
        <end position="20"/>
    </location>
</feature>
<feature type="non-terminal residue" evidence="2">
    <location>
        <position position="153"/>
    </location>
</feature>
<name>A0A6J4SUD6_9ACTN</name>
<keyword evidence="2" id="KW-0575">Peroxidase</keyword>
<dbReference type="GO" id="GO:0004601">
    <property type="term" value="F:peroxidase activity"/>
    <property type="evidence" value="ECO:0007669"/>
    <property type="project" value="UniProtKB-KW"/>
</dbReference>
<organism evidence="2">
    <name type="scientific">uncultured Solirubrobacteraceae bacterium</name>
    <dbReference type="NCBI Taxonomy" id="1162706"/>
    <lineage>
        <taxon>Bacteria</taxon>
        <taxon>Bacillati</taxon>
        <taxon>Actinomycetota</taxon>
        <taxon>Thermoleophilia</taxon>
        <taxon>Solirubrobacterales</taxon>
        <taxon>Solirubrobacteraceae</taxon>
        <taxon>environmental samples</taxon>
    </lineage>
</organism>
<keyword evidence="2" id="KW-0560">Oxidoreductase</keyword>
<gene>
    <name evidence="2" type="ORF">AVDCRST_MAG53-2386</name>
</gene>
<dbReference type="AlphaFoldDB" id="A0A6J4SUD6"/>
<evidence type="ECO:0000256" key="1">
    <source>
        <dbReference type="SAM" id="MobiDB-lite"/>
    </source>
</evidence>
<feature type="compositionally biased region" description="Basic residues" evidence="1">
    <location>
        <begin position="89"/>
        <end position="101"/>
    </location>
</feature>
<sequence>GRSRQPGPRVHPPRPGRRRSQPREARGPPRRPLLLPQGRHAGLYDAGLFGPRPLRRVRRARSGGARRLARPGREGQGVPREAPHELHAAGRRRPCGRRPVRHLGGDVEERQDGHGQRTRDVRHRTRRHHRARLPKGLADDARRHRARRPLVHV</sequence>
<dbReference type="EMBL" id="CADCVR010000073">
    <property type="protein sequence ID" value="CAA9505424.1"/>
    <property type="molecule type" value="Genomic_DNA"/>
</dbReference>
<feature type="compositionally biased region" description="Basic and acidic residues" evidence="1">
    <location>
        <begin position="103"/>
        <end position="119"/>
    </location>
</feature>
<evidence type="ECO:0000313" key="2">
    <source>
        <dbReference type="EMBL" id="CAA9505424.1"/>
    </source>
</evidence>
<proteinExistence type="predicted"/>
<feature type="compositionally biased region" description="Basic residues" evidence="1">
    <location>
        <begin position="143"/>
        <end position="153"/>
    </location>
</feature>
<dbReference type="EC" id="1.11.1.15" evidence="2"/>
<protein>
    <submittedName>
        <fullName evidence="2">Thiol peroxidase, Bcp-type</fullName>
        <ecNumber evidence="2">1.11.1.15</ecNumber>
    </submittedName>
</protein>